<organism evidence="1">
    <name type="scientific">uncultured Caudovirales phage</name>
    <dbReference type="NCBI Taxonomy" id="2100421"/>
    <lineage>
        <taxon>Viruses</taxon>
        <taxon>Duplodnaviria</taxon>
        <taxon>Heunggongvirae</taxon>
        <taxon>Uroviricota</taxon>
        <taxon>Caudoviricetes</taxon>
        <taxon>Peduoviridae</taxon>
        <taxon>Maltschvirus</taxon>
        <taxon>Maltschvirus maltsch</taxon>
    </lineage>
</organism>
<evidence type="ECO:0000313" key="1">
    <source>
        <dbReference type="EMBL" id="CAB4120847.1"/>
    </source>
</evidence>
<dbReference type="EMBL" id="LR796138">
    <property type="protein sequence ID" value="CAB4120847.1"/>
    <property type="molecule type" value="Genomic_DNA"/>
</dbReference>
<sequence>MTLLEALHNFVDHMLNRTSQVHQAADLLHEALAASGHANAAATLDTIVTDATLAAAVVGTVIDPAP</sequence>
<protein>
    <submittedName>
        <fullName evidence="1">Uncharacterized protein</fullName>
    </submittedName>
</protein>
<accession>A0A6J5KJ36</accession>
<name>A0A6J5KJ36_9CAUD</name>
<reference evidence="1" key="1">
    <citation type="submission" date="2020-04" db="EMBL/GenBank/DDBJ databases">
        <authorList>
            <person name="Chiriac C."/>
            <person name="Salcher M."/>
            <person name="Ghai R."/>
            <person name="Kavagutti S V."/>
        </authorList>
    </citation>
    <scope>NUCLEOTIDE SEQUENCE</scope>
</reference>
<proteinExistence type="predicted"/>
<gene>
    <name evidence="1" type="ORF">UFOVP2_25</name>
</gene>